<comment type="subunit">
    <text evidence="6">Homodimer.</text>
</comment>
<feature type="binding site" evidence="6">
    <location>
        <position position="343"/>
    </location>
    <ligand>
        <name>substrate</name>
    </ligand>
</feature>
<evidence type="ECO:0000256" key="9">
    <source>
        <dbReference type="RuleBase" id="RU003738"/>
    </source>
</evidence>
<comment type="cofactor">
    <cofactor evidence="1 6 8 9">
        <name>pyridoxal 5'-phosphate</name>
        <dbReference type="ChEBI" id="CHEBI:597326"/>
    </cofactor>
</comment>
<dbReference type="AlphaFoldDB" id="A0A1X0FHA1"/>
<evidence type="ECO:0000313" key="11">
    <source>
        <dbReference type="EMBL" id="BBY41244.1"/>
    </source>
</evidence>
<evidence type="ECO:0000259" key="10">
    <source>
        <dbReference type="Pfam" id="PF02784"/>
    </source>
</evidence>
<dbReference type="SUPFAM" id="SSF50621">
    <property type="entry name" value="Alanine racemase C-terminal domain-like"/>
    <property type="match status" value="1"/>
</dbReference>
<keyword evidence="3 6" id="KW-0663">Pyridoxal phosphate</keyword>
<dbReference type="PROSITE" id="PS00878">
    <property type="entry name" value="ODR_DC_2_1"/>
    <property type="match status" value="1"/>
</dbReference>
<dbReference type="PRINTS" id="PR01181">
    <property type="entry name" value="DAPDCRBXLASE"/>
</dbReference>
<sequence length="446" mass="48140">MTLLDILPSLGHAASPRFDPAIWPLTTHPDEEGWLCVGGVPLADIADEFGTPAYVIDETDFRHRARRYRKTLRDAEIVYAGKSLLSTAVARWAHEEGLGIDVCSSGELTVALAGGVDPARIVMHGNAKSPDELREAVRVGVGRIVLDSGMEIAYLAGLAQRRQPVLIRVTPDIDIHGHRAVTTGVTDQKFGFTLHGDRADVAAQRVLSHPILDLVGLHCHIGSHVSDPALYGEAIRRMIAAMADIRARHGVILTELNIGGGHAIPYVPGDRELNLEQLADVVENVLDEACAAEHFPRPQLVVEPGRAISGRAGVTLYRVRSIKTQPGGRTFVAVDGGMSDNPRVSLYGAQYTAALANRHSLELKQRVTVVGRHCEAGDEIARDIELPADLHPGDLLAVACTGAYHHSMASNYNMVGRPALVAVRDGRARELVRRETVADLLARDCG</sequence>
<comment type="similarity">
    <text evidence="6">Belongs to the Orn/Lys/Arg decarboxylase class-II family. LysA subfamily.</text>
</comment>
<dbReference type="PANTHER" id="PTHR43727:SF2">
    <property type="entry name" value="GROUP IV DECARBOXYLASE"/>
    <property type="match status" value="1"/>
</dbReference>
<feature type="modified residue" description="N6-(pyridoxal phosphate)lysine" evidence="6 8">
    <location>
        <position position="82"/>
    </location>
</feature>
<keyword evidence="14" id="KW-1185">Reference proteome</keyword>
<evidence type="ECO:0000256" key="5">
    <source>
        <dbReference type="ARBA" id="ARBA00023239"/>
    </source>
</evidence>
<dbReference type="InterPro" id="IPR022644">
    <property type="entry name" value="De-COase2_N"/>
</dbReference>
<dbReference type="InterPro" id="IPR029066">
    <property type="entry name" value="PLP-binding_barrel"/>
</dbReference>
<dbReference type="Gene3D" id="3.20.20.10">
    <property type="entry name" value="Alanine racemase"/>
    <property type="match status" value="1"/>
</dbReference>
<comment type="function">
    <text evidence="6">Specifically catalyzes the decarboxylation of meso-diaminopimelate (meso-DAP) to L-lysine.</text>
</comment>
<evidence type="ECO:0000256" key="6">
    <source>
        <dbReference type="HAMAP-Rule" id="MF_02120"/>
    </source>
</evidence>
<dbReference type="HAMAP" id="MF_02120">
    <property type="entry name" value="LysA"/>
    <property type="match status" value="1"/>
</dbReference>
<keyword evidence="2 6" id="KW-0210">Decarboxylase</keyword>
<feature type="domain" description="Orn/DAP/Arg decarboxylase 2 N-terminal" evidence="10">
    <location>
        <begin position="60"/>
        <end position="309"/>
    </location>
</feature>
<feature type="binding site" evidence="6">
    <location>
        <position position="404"/>
    </location>
    <ligand>
        <name>substrate</name>
    </ligand>
</feature>
<dbReference type="EMBL" id="AP022590">
    <property type="protein sequence ID" value="BBY41244.1"/>
    <property type="molecule type" value="Genomic_DNA"/>
</dbReference>
<feature type="binding site" evidence="6">
    <location>
        <position position="261"/>
    </location>
    <ligand>
        <name>pyridoxal 5'-phosphate</name>
        <dbReference type="ChEBI" id="CHEBI:597326"/>
    </ligand>
</feature>
<feature type="binding site" evidence="6">
    <location>
        <position position="306"/>
    </location>
    <ligand>
        <name>substrate</name>
    </ligand>
</feature>
<dbReference type="PRINTS" id="PR01179">
    <property type="entry name" value="ODADCRBXLASE"/>
</dbReference>
<dbReference type="PANTHER" id="PTHR43727">
    <property type="entry name" value="DIAMINOPIMELATE DECARBOXYLASE"/>
    <property type="match status" value="1"/>
</dbReference>
<accession>A0A1X0FHA1</accession>
<dbReference type="RefSeq" id="WP_083097983.1">
    <property type="nucleotide sequence ID" value="NZ_AP022590.1"/>
</dbReference>
<dbReference type="Pfam" id="PF02784">
    <property type="entry name" value="Orn_Arg_deC_N"/>
    <property type="match status" value="1"/>
</dbReference>
<evidence type="ECO:0000313" key="13">
    <source>
        <dbReference type="Proteomes" id="UP000192760"/>
    </source>
</evidence>
<dbReference type="CDD" id="cd06828">
    <property type="entry name" value="PLPDE_III_DapDC"/>
    <property type="match status" value="1"/>
</dbReference>
<comment type="pathway">
    <text evidence="6 9">Amino-acid biosynthesis; L-lysine biosynthesis via DAP pathway; L-lysine from DL-2,6-diaminopimelate: step 1/1.</text>
</comment>
<comment type="catalytic activity">
    <reaction evidence="6 9">
        <text>meso-2,6-diaminopimelate + H(+) = L-lysine + CO2</text>
        <dbReference type="Rhea" id="RHEA:15101"/>
        <dbReference type="ChEBI" id="CHEBI:15378"/>
        <dbReference type="ChEBI" id="CHEBI:16526"/>
        <dbReference type="ChEBI" id="CHEBI:32551"/>
        <dbReference type="ChEBI" id="CHEBI:57791"/>
        <dbReference type="EC" id="4.1.1.20"/>
    </reaction>
</comment>
<dbReference type="Gene3D" id="2.40.37.10">
    <property type="entry name" value="Lyase, Ornithine Decarboxylase, Chain A, domain 1"/>
    <property type="match status" value="1"/>
</dbReference>
<dbReference type="InterPro" id="IPR000183">
    <property type="entry name" value="Orn/DAP/Arg_de-COase"/>
</dbReference>
<gene>
    <name evidence="6" type="primary">lysA</name>
    <name evidence="11" type="synonym">lysA_2</name>
    <name evidence="12" type="ORF">BST30_21760</name>
    <name evidence="11" type="ORF">MMAN_53780</name>
</gene>
<proteinExistence type="inferred from homology"/>
<dbReference type="NCBIfam" id="TIGR01048">
    <property type="entry name" value="lysA"/>
    <property type="match status" value="1"/>
</dbReference>
<dbReference type="Proteomes" id="UP000192760">
    <property type="component" value="Unassembled WGS sequence"/>
</dbReference>
<evidence type="ECO:0000256" key="2">
    <source>
        <dbReference type="ARBA" id="ARBA00022793"/>
    </source>
</evidence>
<reference evidence="11" key="3">
    <citation type="submission" date="2020-02" db="EMBL/GenBank/DDBJ databases">
        <authorList>
            <person name="Matsumoto Y."/>
            <person name="Kinjo T."/>
            <person name="Motooka D."/>
            <person name="Nabeya D."/>
            <person name="Jung N."/>
            <person name="Uechi K."/>
            <person name="Horii T."/>
            <person name="Iida T."/>
            <person name="Fujita J."/>
            <person name="Nakamura S."/>
        </authorList>
    </citation>
    <scope>NUCLEOTIDE SEQUENCE</scope>
    <source>
        <strain evidence="11">JCM 18113</strain>
    </source>
</reference>
<evidence type="ECO:0000313" key="14">
    <source>
        <dbReference type="Proteomes" id="UP000465812"/>
    </source>
</evidence>
<organism evidence="12 13">
    <name type="scientific">Mycobacterium mantenii</name>
    <dbReference type="NCBI Taxonomy" id="560555"/>
    <lineage>
        <taxon>Bacteria</taxon>
        <taxon>Bacillati</taxon>
        <taxon>Actinomycetota</taxon>
        <taxon>Actinomycetes</taxon>
        <taxon>Mycobacteriales</taxon>
        <taxon>Mycobacteriaceae</taxon>
        <taxon>Mycobacterium</taxon>
        <taxon>Mycobacterium avium complex (MAC)</taxon>
    </lineage>
</organism>
<feature type="binding site" evidence="6">
    <location>
        <position position="347"/>
    </location>
    <ligand>
        <name>substrate</name>
    </ligand>
</feature>
<evidence type="ECO:0000256" key="8">
    <source>
        <dbReference type="PIRSR" id="PIRSR600183-50"/>
    </source>
</evidence>
<dbReference type="GO" id="GO:0009089">
    <property type="term" value="P:lysine biosynthetic process via diaminopimelate"/>
    <property type="evidence" value="ECO:0007669"/>
    <property type="project" value="UniProtKB-UniRule"/>
</dbReference>
<feature type="binding site" evidence="6">
    <location>
        <position position="375"/>
    </location>
    <ligand>
        <name>substrate</name>
    </ligand>
</feature>
<evidence type="ECO:0000256" key="4">
    <source>
        <dbReference type="ARBA" id="ARBA00023154"/>
    </source>
</evidence>
<dbReference type="InterPro" id="IPR022653">
    <property type="entry name" value="De-COase2_pyr-phos_BS"/>
</dbReference>
<dbReference type="SUPFAM" id="SSF51419">
    <property type="entry name" value="PLP-binding barrel"/>
    <property type="match status" value="1"/>
</dbReference>
<evidence type="ECO:0000256" key="3">
    <source>
        <dbReference type="ARBA" id="ARBA00022898"/>
    </source>
</evidence>
<evidence type="ECO:0000256" key="7">
    <source>
        <dbReference type="NCBIfam" id="TIGR01048"/>
    </source>
</evidence>
<dbReference type="UniPathway" id="UPA00034">
    <property type="reaction ID" value="UER00027"/>
</dbReference>
<keyword evidence="6" id="KW-0028">Amino-acid biosynthesis</keyword>
<protein>
    <recommendedName>
        <fullName evidence="6 7">Diaminopimelate decarboxylase</fullName>
        <shortName evidence="6">DAP decarboxylase</shortName>
        <shortName evidence="6">DAPDC</shortName>
        <ecNumber evidence="6 7">4.1.1.20</ecNumber>
    </recommendedName>
</protein>
<dbReference type="GO" id="GO:0030170">
    <property type="term" value="F:pyridoxal phosphate binding"/>
    <property type="evidence" value="ECO:0007669"/>
    <property type="project" value="UniProtKB-UniRule"/>
</dbReference>
<dbReference type="FunFam" id="3.20.20.10:FF:000003">
    <property type="entry name" value="Diaminopimelate decarboxylase"/>
    <property type="match status" value="1"/>
</dbReference>
<evidence type="ECO:0000256" key="1">
    <source>
        <dbReference type="ARBA" id="ARBA00001933"/>
    </source>
</evidence>
<feature type="binding site" evidence="6">
    <location>
        <position position="404"/>
    </location>
    <ligand>
        <name>pyridoxal 5'-phosphate</name>
        <dbReference type="ChEBI" id="CHEBI:597326"/>
    </ligand>
</feature>
<evidence type="ECO:0000313" key="12">
    <source>
        <dbReference type="EMBL" id="ORB01187.1"/>
    </source>
</evidence>
<dbReference type="GO" id="GO:0008836">
    <property type="term" value="F:diaminopimelate decarboxylase activity"/>
    <property type="evidence" value="ECO:0007669"/>
    <property type="project" value="UniProtKB-UniRule"/>
</dbReference>
<name>A0A1X0FHA1_MYCNT</name>
<dbReference type="Proteomes" id="UP000465812">
    <property type="component" value="Chromosome"/>
</dbReference>
<feature type="binding site" evidence="6">
    <location>
        <begin position="303"/>
        <end position="306"/>
    </location>
    <ligand>
        <name>pyridoxal 5'-phosphate</name>
        <dbReference type="ChEBI" id="CHEBI:597326"/>
    </ligand>
</feature>
<dbReference type="InterPro" id="IPR002986">
    <property type="entry name" value="DAP_deCOOHase_LysA"/>
</dbReference>
<dbReference type="InterPro" id="IPR009006">
    <property type="entry name" value="Ala_racemase/Decarboxylase_C"/>
</dbReference>
<dbReference type="STRING" id="560555.BST30_21760"/>
<dbReference type="EC" id="4.1.1.20" evidence="6 7"/>
<reference evidence="12 13" key="1">
    <citation type="submission" date="2017-02" db="EMBL/GenBank/DDBJ databases">
        <title>The new phylogeny of genus Mycobacterium.</title>
        <authorList>
            <person name="Tortoli E."/>
            <person name="Trovato A."/>
            <person name="Cirillo D.M."/>
        </authorList>
    </citation>
    <scope>NUCLEOTIDE SEQUENCE [LARGE SCALE GENOMIC DNA]</scope>
    <source>
        <strain evidence="12 13">DSM 45255</strain>
    </source>
</reference>
<dbReference type="EMBL" id="MVHW01000031">
    <property type="protein sequence ID" value="ORB01187.1"/>
    <property type="molecule type" value="Genomic_DNA"/>
</dbReference>
<feature type="active site" description="Proton donor" evidence="8">
    <location>
        <position position="374"/>
    </location>
</feature>
<keyword evidence="4 6" id="KW-0457">Lysine biosynthesis</keyword>
<keyword evidence="5 6" id="KW-0456">Lyase</keyword>
<reference evidence="11 14" key="2">
    <citation type="journal article" date="2019" name="Emerg. Microbes Infect.">
        <title>Comprehensive subspecies identification of 175 nontuberculous mycobacteria species based on 7547 genomic profiles.</title>
        <authorList>
            <person name="Matsumoto Y."/>
            <person name="Kinjo T."/>
            <person name="Motooka D."/>
            <person name="Nabeya D."/>
            <person name="Jung N."/>
            <person name="Uechi K."/>
            <person name="Horii T."/>
            <person name="Iida T."/>
            <person name="Fujita J."/>
            <person name="Nakamura S."/>
        </authorList>
    </citation>
    <scope>NUCLEOTIDE SEQUENCE [LARGE SCALE GENOMIC DNA]</scope>
    <source>
        <strain evidence="11 14">JCM 18113</strain>
    </source>
</reference>